<protein>
    <recommendedName>
        <fullName evidence="4">Aminoglycoside N(3)-acetyltransferase</fullName>
        <ecNumber evidence="4">2.3.1.-</ecNumber>
    </recommendedName>
</protein>
<organism evidence="5 6">
    <name type="scientific">Lachnospira hominis</name>
    <name type="common">ex Liu et al. 2021</name>
    <dbReference type="NCBI Taxonomy" id="2763051"/>
    <lineage>
        <taxon>Bacteria</taxon>
        <taxon>Bacillati</taxon>
        <taxon>Bacillota</taxon>
        <taxon>Clostridia</taxon>
        <taxon>Lachnospirales</taxon>
        <taxon>Lachnospiraceae</taxon>
        <taxon>Lachnospira</taxon>
    </lineage>
</organism>
<dbReference type="PANTHER" id="PTHR11104:SF0">
    <property type="entry name" value="SPBETA PROPHAGE-DERIVED AMINOGLYCOSIDE N(3')-ACETYLTRANSFERASE-LIKE PROTEIN YOKD"/>
    <property type="match status" value="1"/>
</dbReference>
<proteinExistence type="inferred from homology"/>
<comment type="similarity">
    <text evidence="1 4">Belongs to the antibiotic N-acetyltransferase family.</text>
</comment>
<dbReference type="EC" id="2.3.1.-" evidence="4"/>
<evidence type="ECO:0000256" key="1">
    <source>
        <dbReference type="ARBA" id="ARBA00006383"/>
    </source>
</evidence>
<keyword evidence="3 4" id="KW-0012">Acyltransferase</keyword>
<dbReference type="Proteomes" id="UP000628463">
    <property type="component" value="Unassembled WGS sequence"/>
</dbReference>
<comment type="catalytic activity">
    <reaction evidence="4">
        <text>a 2-deoxystreptamine antibiotic + acetyl-CoA = an N(3)-acetyl-2-deoxystreptamine antibiotic + CoA + H(+)</text>
        <dbReference type="Rhea" id="RHEA:12665"/>
        <dbReference type="ChEBI" id="CHEBI:15378"/>
        <dbReference type="ChEBI" id="CHEBI:57287"/>
        <dbReference type="ChEBI" id="CHEBI:57288"/>
        <dbReference type="ChEBI" id="CHEBI:57921"/>
        <dbReference type="ChEBI" id="CHEBI:77452"/>
        <dbReference type="EC" id="2.3.1.81"/>
    </reaction>
</comment>
<keyword evidence="2 4" id="KW-0808">Transferase</keyword>
<dbReference type="Pfam" id="PF02522">
    <property type="entry name" value="Antibiotic_NAT"/>
    <property type="match status" value="1"/>
</dbReference>
<evidence type="ECO:0000313" key="5">
    <source>
        <dbReference type="EMBL" id="MBC5680199.1"/>
    </source>
</evidence>
<keyword evidence="6" id="KW-1185">Reference proteome</keyword>
<dbReference type="RefSeq" id="WP_186836306.1">
    <property type="nucleotide sequence ID" value="NZ_JACOPD010000002.1"/>
</dbReference>
<evidence type="ECO:0000256" key="3">
    <source>
        <dbReference type="ARBA" id="ARBA00023315"/>
    </source>
</evidence>
<evidence type="ECO:0000313" key="6">
    <source>
        <dbReference type="Proteomes" id="UP000628463"/>
    </source>
</evidence>
<evidence type="ECO:0000256" key="4">
    <source>
        <dbReference type="RuleBase" id="RU365031"/>
    </source>
</evidence>
<dbReference type="SUPFAM" id="SSF110710">
    <property type="entry name" value="TTHA0583/YokD-like"/>
    <property type="match status" value="1"/>
</dbReference>
<name>A0ABR7FYC6_9FIRM</name>
<accession>A0ABR7FYC6</accession>
<evidence type="ECO:0000256" key="2">
    <source>
        <dbReference type="ARBA" id="ARBA00022679"/>
    </source>
</evidence>
<reference evidence="5 6" key="1">
    <citation type="submission" date="2020-08" db="EMBL/GenBank/DDBJ databases">
        <title>Genome public.</title>
        <authorList>
            <person name="Liu C."/>
            <person name="Sun Q."/>
        </authorList>
    </citation>
    <scope>NUCLEOTIDE SEQUENCE [LARGE SCALE GENOMIC DNA]</scope>
    <source>
        <strain evidence="5 6">NSJ-43</strain>
    </source>
</reference>
<dbReference type="EMBL" id="JACOPD010000002">
    <property type="protein sequence ID" value="MBC5680199.1"/>
    <property type="molecule type" value="Genomic_DNA"/>
</dbReference>
<keyword evidence="4" id="KW-0046">Antibiotic resistance</keyword>
<dbReference type="InterPro" id="IPR028345">
    <property type="entry name" value="Antibiotic_NAT-like"/>
</dbReference>
<dbReference type="PANTHER" id="PTHR11104">
    <property type="entry name" value="AMINOGLYCOSIDE N3-ACETYLTRANSFERASE"/>
    <property type="match status" value="1"/>
</dbReference>
<sequence length="263" mass="29773">MYTKNDLKNQLKNMGLTGNETILIHSSMRSIGDVQDRAEGVLDVLIDYFKNGLLLFPTHTWKTVNSENPVYNPYETPSCVGILTNLFMKRDDVVRSLHPTHSMAGIGKDAALYLVGEENCNTPCTPGGCYDRLRQRNAKILLVGVGHERNTFIHSVEEVLNIPNRLADKPMELYIVMPDGSKKKVYVRKHFNPDQPHISEDFVKLNQAYIDCNAAKEVKFGDADCILCDAAKIFEVTRHVLAPNPECIITEQFIDTSRWEDFV</sequence>
<dbReference type="InterPro" id="IPR003679">
    <property type="entry name" value="Amioglycoside_AcTrfase"/>
</dbReference>
<gene>
    <name evidence="5" type="ORF">H8S01_04385</name>
</gene>
<comment type="caution">
    <text evidence="5">The sequence shown here is derived from an EMBL/GenBank/DDBJ whole genome shotgun (WGS) entry which is preliminary data.</text>
</comment>